<sequence length="293" mass="33845">MCALMESDVNVVFGPTSPVSSLHVSSMARHFDLPHIEFRWDPSLVDDEHSLNLFPDPVQIAEAQTALMEYWKWRNIALIYESDDDIIEMRRLLQELQEDGIDVNYFKKDKGETFRTLLRQIKERDIRNIVVDLEQDAEREHDKEGKIESFLKQAMQVAMLNENYNYFFLSMDFHVAKLNDFMHSRANITALRLVDMKHHIADDLLRGQDSPQSAKVVMKPLEQQELMSLTLQKGFASGQPSQTHADGQRARRGRVSKRDAEDEVDEEGAAEEDASFPPGLERSWVEAESFLNF</sequence>
<proteinExistence type="predicted"/>
<dbReference type="GO" id="GO:0016020">
    <property type="term" value="C:membrane"/>
    <property type="evidence" value="ECO:0007669"/>
    <property type="project" value="UniProtKB-SubCell"/>
</dbReference>
<feature type="region of interest" description="Disordered" evidence="5">
    <location>
        <begin position="235"/>
        <end position="281"/>
    </location>
</feature>
<dbReference type="AlphaFoldDB" id="A0A1V9WYW1"/>
<evidence type="ECO:0000256" key="4">
    <source>
        <dbReference type="ARBA" id="ARBA00023136"/>
    </source>
</evidence>
<feature type="domain" description="Receptor ligand binding region" evidence="6">
    <location>
        <begin position="3"/>
        <end position="205"/>
    </location>
</feature>
<comment type="caution">
    <text evidence="7">The sequence shown here is derived from an EMBL/GenBank/DDBJ whole genome shotgun (WGS) entry which is preliminary data.</text>
</comment>
<dbReference type="OrthoDB" id="6487233at2759"/>
<keyword evidence="2" id="KW-0812">Transmembrane</keyword>
<dbReference type="Proteomes" id="UP000192247">
    <property type="component" value="Unassembled WGS sequence"/>
</dbReference>
<evidence type="ECO:0000256" key="1">
    <source>
        <dbReference type="ARBA" id="ARBA00004370"/>
    </source>
</evidence>
<evidence type="ECO:0000256" key="2">
    <source>
        <dbReference type="ARBA" id="ARBA00022692"/>
    </source>
</evidence>
<dbReference type="SUPFAM" id="SSF53822">
    <property type="entry name" value="Periplasmic binding protein-like I"/>
    <property type="match status" value="1"/>
</dbReference>
<evidence type="ECO:0000259" key="6">
    <source>
        <dbReference type="Pfam" id="PF01094"/>
    </source>
</evidence>
<evidence type="ECO:0000313" key="8">
    <source>
        <dbReference type="Proteomes" id="UP000192247"/>
    </source>
</evidence>
<evidence type="ECO:0000256" key="5">
    <source>
        <dbReference type="SAM" id="MobiDB-lite"/>
    </source>
</evidence>
<dbReference type="InParanoid" id="A0A1V9WYW1"/>
<evidence type="ECO:0000256" key="3">
    <source>
        <dbReference type="ARBA" id="ARBA00022989"/>
    </source>
</evidence>
<keyword evidence="7" id="KW-0675">Receptor</keyword>
<feature type="compositionally biased region" description="Acidic residues" evidence="5">
    <location>
        <begin position="261"/>
        <end position="274"/>
    </location>
</feature>
<dbReference type="Gene3D" id="3.40.50.2300">
    <property type="match status" value="1"/>
</dbReference>
<keyword evidence="3" id="KW-1133">Transmembrane helix</keyword>
<dbReference type="Pfam" id="PF01094">
    <property type="entry name" value="ANF_receptor"/>
    <property type="match status" value="1"/>
</dbReference>
<reference evidence="7 8" key="1">
    <citation type="journal article" date="2017" name="Gigascience">
        <title>Draft genome of the honey bee ectoparasitic mite, Tropilaelaps mercedesae, is shaped by the parasitic life history.</title>
        <authorList>
            <person name="Dong X."/>
            <person name="Armstrong S.D."/>
            <person name="Xia D."/>
            <person name="Makepeace B.L."/>
            <person name="Darby A.C."/>
            <person name="Kadowaki T."/>
        </authorList>
    </citation>
    <scope>NUCLEOTIDE SEQUENCE [LARGE SCALE GENOMIC DNA]</scope>
    <source>
        <strain evidence="7">Wuxi-XJTLU</strain>
    </source>
</reference>
<dbReference type="InterPro" id="IPR028082">
    <property type="entry name" value="Peripla_BP_I"/>
</dbReference>
<evidence type="ECO:0000313" key="7">
    <source>
        <dbReference type="EMBL" id="OQR66450.1"/>
    </source>
</evidence>
<accession>A0A1V9WYW1</accession>
<keyword evidence="8" id="KW-1185">Reference proteome</keyword>
<keyword evidence="4" id="KW-0472">Membrane</keyword>
<comment type="subcellular location">
    <subcellularLocation>
        <location evidence="1">Membrane</location>
    </subcellularLocation>
</comment>
<gene>
    <name evidence="7" type="ORF">BIW11_14152</name>
</gene>
<dbReference type="EMBL" id="MNPL01032447">
    <property type="protein sequence ID" value="OQR66450.1"/>
    <property type="molecule type" value="Genomic_DNA"/>
</dbReference>
<organism evidence="7 8">
    <name type="scientific">Tropilaelaps mercedesae</name>
    <dbReference type="NCBI Taxonomy" id="418985"/>
    <lineage>
        <taxon>Eukaryota</taxon>
        <taxon>Metazoa</taxon>
        <taxon>Ecdysozoa</taxon>
        <taxon>Arthropoda</taxon>
        <taxon>Chelicerata</taxon>
        <taxon>Arachnida</taxon>
        <taxon>Acari</taxon>
        <taxon>Parasitiformes</taxon>
        <taxon>Mesostigmata</taxon>
        <taxon>Gamasina</taxon>
        <taxon>Dermanyssoidea</taxon>
        <taxon>Laelapidae</taxon>
        <taxon>Tropilaelaps</taxon>
    </lineage>
</organism>
<dbReference type="InterPro" id="IPR001828">
    <property type="entry name" value="ANF_lig-bd_rcpt"/>
</dbReference>
<protein>
    <submittedName>
        <fullName evidence="7">Glutamate receptor: ionotropic kainate-like</fullName>
    </submittedName>
</protein>
<dbReference type="STRING" id="418985.A0A1V9WYW1"/>
<name>A0A1V9WYW1_9ACAR</name>